<dbReference type="EMBL" id="NESQ01000229">
    <property type="protein sequence ID" value="PUU75478.1"/>
    <property type="molecule type" value="Genomic_DNA"/>
</dbReference>
<protein>
    <submittedName>
        <fullName evidence="2">Uncharacterized protein</fullName>
    </submittedName>
</protein>
<dbReference type="Proteomes" id="UP000244722">
    <property type="component" value="Unassembled WGS sequence"/>
</dbReference>
<proteinExistence type="predicted"/>
<feature type="chain" id="PRO_5015642268" evidence="1">
    <location>
        <begin position="22"/>
        <end position="94"/>
    </location>
</feature>
<keyword evidence="1" id="KW-0732">Signal</keyword>
<accession>A0A2T6ZJ07</accession>
<name>A0A2T6ZJ07_TUBBO</name>
<organism evidence="2 3">
    <name type="scientific">Tuber borchii</name>
    <name type="common">White truffle</name>
    <dbReference type="NCBI Taxonomy" id="42251"/>
    <lineage>
        <taxon>Eukaryota</taxon>
        <taxon>Fungi</taxon>
        <taxon>Dikarya</taxon>
        <taxon>Ascomycota</taxon>
        <taxon>Pezizomycotina</taxon>
        <taxon>Pezizomycetes</taxon>
        <taxon>Pezizales</taxon>
        <taxon>Tuberaceae</taxon>
        <taxon>Tuber</taxon>
    </lineage>
</organism>
<evidence type="ECO:0000313" key="2">
    <source>
        <dbReference type="EMBL" id="PUU75478.1"/>
    </source>
</evidence>
<sequence length="94" mass="10497">MIGTVTLCCATLLSQFPPSIANPLPVDKPEGSSLPTFAVSWRQPKPAPTISTSKLVDEQKSYVQFCLLLLHSDPNSCEERIYRVDFILERCNRS</sequence>
<comment type="caution">
    <text evidence="2">The sequence shown here is derived from an EMBL/GenBank/DDBJ whole genome shotgun (WGS) entry which is preliminary data.</text>
</comment>
<dbReference type="AlphaFoldDB" id="A0A2T6ZJ07"/>
<evidence type="ECO:0000313" key="3">
    <source>
        <dbReference type="Proteomes" id="UP000244722"/>
    </source>
</evidence>
<gene>
    <name evidence="2" type="ORF">B9Z19DRAFT_1090286</name>
</gene>
<keyword evidence="3" id="KW-1185">Reference proteome</keyword>
<reference evidence="2 3" key="1">
    <citation type="submission" date="2017-04" db="EMBL/GenBank/DDBJ databases">
        <title>Draft genome sequence of Tuber borchii Vittad., a whitish edible truffle.</title>
        <authorList>
            <consortium name="DOE Joint Genome Institute"/>
            <person name="Murat C."/>
            <person name="Kuo A."/>
            <person name="Barry K.W."/>
            <person name="Clum A."/>
            <person name="Dockter R.B."/>
            <person name="Fauchery L."/>
            <person name="Iotti M."/>
            <person name="Kohler A."/>
            <person name="Labutti K."/>
            <person name="Lindquist E.A."/>
            <person name="Lipzen A."/>
            <person name="Ohm R.A."/>
            <person name="Wang M."/>
            <person name="Grigoriev I.V."/>
            <person name="Zambonelli A."/>
            <person name="Martin F.M."/>
        </authorList>
    </citation>
    <scope>NUCLEOTIDE SEQUENCE [LARGE SCALE GENOMIC DNA]</scope>
    <source>
        <strain evidence="2 3">Tbo3840</strain>
    </source>
</reference>
<feature type="signal peptide" evidence="1">
    <location>
        <begin position="1"/>
        <end position="21"/>
    </location>
</feature>
<evidence type="ECO:0000256" key="1">
    <source>
        <dbReference type="SAM" id="SignalP"/>
    </source>
</evidence>